<dbReference type="InterPro" id="IPR025736">
    <property type="entry name" value="PucR_C-HTH_dom"/>
</dbReference>
<dbReference type="InterPro" id="IPR042070">
    <property type="entry name" value="PucR_C-HTH_sf"/>
</dbReference>
<dbReference type="STRING" id="1428628.WN71_029115"/>
<dbReference type="InterPro" id="IPR058663">
    <property type="entry name" value="PucR-like_N"/>
</dbReference>
<reference evidence="3" key="1">
    <citation type="submission" date="2016-10" db="EMBL/GenBank/DDBJ databases">
        <title>Genome sequence of Streptomyces mangrovisoli MUSC 149.</title>
        <authorList>
            <person name="Lee L.-H."/>
            <person name="Ser H.-L."/>
        </authorList>
    </citation>
    <scope>NUCLEOTIDE SEQUENCE [LARGE SCALE GENOMIC DNA]</scope>
    <source>
        <strain evidence="3">MUSC 149</strain>
    </source>
</reference>
<dbReference type="EMBL" id="LAVA02000083">
    <property type="protein sequence ID" value="OIJ64365.1"/>
    <property type="molecule type" value="Genomic_DNA"/>
</dbReference>
<proteinExistence type="predicted"/>
<dbReference type="InterPro" id="IPR051448">
    <property type="entry name" value="CdaR-like_regulators"/>
</dbReference>
<dbReference type="Proteomes" id="UP000034196">
    <property type="component" value="Unassembled WGS sequence"/>
</dbReference>
<comment type="caution">
    <text evidence="3">The sequence shown here is derived from an EMBL/GenBank/DDBJ whole genome shotgun (WGS) entry which is preliminary data.</text>
</comment>
<protein>
    <submittedName>
        <fullName evidence="3">Uncharacterized protein</fullName>
    </submittedName>
</protein>
<dbReference type="Gene3D" id="1.10.10.2840">
    <property type="entry name" value="PucR C-terminal helix-turn-helix domain"/>
    <property type="match status" value="1"/>
</dbReference>
<evidence type="ECO:0000313" key="3">
    <source>
        <dbReference type="EMBL" id="OIJ64365.1"/>
    </source>
</evidence>
<accession>A0A1J4NT09</accession>
<dbReference type="Pfam" id="PF25906">
    <property type="entry name" value="PucR-like_N"/>
    <property type="match status" value="1"/>
</dbReference>
<evidence type="ECO:0000313" key="4">
    <source>
        <dbReference type="Proteomes" id="UP000034196"/>
    </source>
</evidence>
<evidence type="ECO:0000259" key="1">
    <source>
        <dbReference type="Pfam" id="PF13556"/>
    </source>
</evidence>
<gene>
    <name evidence="3" type="ORF">WN71_029115</name>
</gene>
<dbReference type="AlphaFoldDB" id="A0A1J4NT09"/>
<evidence type="ECO:0000259" key="2">
    <source>
        <dbReference type="Pfam" id="PF25906"/>
    </source>
</evidence>
<dbReference type="Pfam" id="PF13556">
    <property type="entry name" value="HTH_30"/>
    <property type="match status" value="1"/>
</dbReference>
<sequence>MPPALAALLRERIEPVADEVEAVVRGQVPEYARPDNETYGRNLRAGVVQALTLFVDHIADAHGRGDAITTTYYELGRGEALVGRSLDALQSAVRIGGLHAWRAMSRTAEELGLDSGVVAALGELAFRTVHEVAEAAAAGYAETQLRSTQELERRRRRLLHLLLDDPPVAREVVRDLAHSARWTVPRQVAVVALVATTRQGAQDRPLVAAGVLVDMDSRPPRMLLPDPDGTGPTGGRTLALALRGRPAAVGPTVPLAEAAQSLRWATRALGLMGRGVLPRHGVVRCADHLATLLLYGDEPLHGQLSARALAPLETVTEGQRARLAETLLAWLLGGSNVPEVAARLAVHPQTVRYRLRQLERLFGDALHDPGARLDLILALRARELREGAGEEG</sequence>
<feature type="domain" description="PucR C-terminal helix-turn-helix" evidence="1">
    <location>
        <begin position="323"/>
        <end position="381"/>
    </location>
</feature>
<organism evidence="3 4">
    <name type="scientific">Streptomyces mangrovisoli</name>
    <dbReference type="NCBI Taxonomy" id="1428628"/>
    <lineage>
        <taxon>Bacteria</taxon>
        <taxon>Bacillati</taxon>
        <taxon>Actinomycetota</taxon>
        <taxon>Actinomycetes</taxon>
        <taxon>Kitasatosporales</taxon>
        <taxon>Streptomycetaceae</taxon>
        <taxon>Streptomyces</taxon>
    </lineage>
</organism>
<dbReference type="PANTHER" id="PTHR33744">
    <property type="entry name" value="CARBOHYDRATE DIACID REGULATOR"/>
    <property type="match status" value="1"/>
</dbReference>
<keyword evidence="4" id="KW-1185">Reference proteome</keyword>
<name>A0A1J4NT09_9ACTN</name>
<feature type="domain" description="PucR-like N-terminal" evidence="2">
    <location>
        <begin position="1"/>
        <end position="163"/>
    </location>
</feature>
<dbReference type="PANTHER" id="PTHR33744:SF1">
    <property type="entry name" value="DNA-BINDING TRANSCRIPTIONAL ACTIVATOR ADER"/>
    <property type="match status" value="1"/>
</dbReference>